<evidence type="ECO:0000313" key="2">
    <source>
        <dbReference type="Proteomes" id="UP001498476"/>
    </source>
</evidence>
<organism evidence="1 2">
    <name type="scientific">Neonectria punicea</name>
    <dbReference type="NCBI Taxonomy" id="979145"/>
    <lineage>
        <taxon>Eukaryota</taxon>
        <taxon>Fungi</taxon>
        <taxon>Dikarya</taxon>
        <taxon>Ascomycota</taxon>
        <taxon>Pezizomycotina</taxon>
        <taxon>Sordariomycetes</taxon>
        <taxon>Hypocreomycetidae</taxon>
        <taxon>Hypocreales</taxon>
        <taxon>Nectriaceae</taxon>
        <taxon>Neonectria</taxon>
    </lineage>
</organism>
<keyword evidence="2" id="KW-1185">Reference proteome</keyword>
<gene>
    <name evidence="1" type="ORF">QQX98_012604</name>
</gene>
<proteinExistence type="predicted"/>
<dbReference type="Proteomes" id="UP001498476">
    <property type="component" value="Unassembled WGS sequence"/>
</dbReference>
<evidence type="ECO:0000313" key="1">
    <source>
        <dbReference type="EMBL" id="KAK7398027.1"/>
    </source>
</evidence>
<name>A0ABR1GIE5_9HYPO</name>
<comment type="caution">
    <text evidence="1">The sequence shown here is derived from an EMBL/GenBank/DDBJ whole genome shotgun (WGS) entry which is preliminary data.</text>
</comment>
<feature type="non-terminal residue" evidence="1">
    <location>
        <position position="1"/>
    </location>
</feature>
<reference evidence="1 2" key="1">
    <citation type="journal article" date="2025" name="Microbiol. Resour. Announc.">
        <title>Draft genome sequences for Neonectria magnoliae and Neonectria punicea, canker pathogens of Liriodendron tulipifera and Acer saccharum in West Virginia.</title>
        <authorList>
            <person name="Petronek H.M."/>
            <person name="Kasson M.T."/>
            <person name="Metheny A.M."/>
            <person name="Stauder C.M."/>
            <person name="Lovett B."/>
            <person name="Lynch S.C."/>
            <person name="Garnas J.R."/>
            <person name="Kasson L.R."/>
            <person name="Stajich J.E."/>
        </authorList>
    </citation>
    <scope>NUCLEOTIDE SEQUENCE [LARGE SCALE GENOMIC DNA]</scope>
    <source>
        <strain evidence="1 2">NRRL 64653</strain>
    </source>
</reference>
<accession>A0ABR1GIE5</accession>
<protein>
    <recommendedName>
        <fullName evidence="3">MHC class I antigen</fullName>
    </recommendedName>
</protein>
<dbReference type="EMBL" id="JAZAVJ010000390">
    <property type="protein sequence ID" value="KAK7398027.1"/>
    <property type="molecule type" value="Genomic_DNA"/>
</dbReference>
<sequence>KYECPQTFCWDGQTLLMLQFRARKAQHVREEDCQVDCWVIPMEGSTCTLRYALYRLLVQGLRRCQGQTADVLTLGGVTETGREFYTGRPVWTVDGTSIATHPGGYYRVVDESTGALRWVHEHDPEGVWETGPFWD</sequence>
<evidence type="ECO:0008006" key="3">
    <source>
        <dbReference type="Google" id="ProtNLM"/>
    </source>
</evidence>